<reference evidence="2 3" key="1">
    <citation type="journal article" date="2019" name="Sci. Rep.">
        <title>Nanopore sequencing improves the draft genome of the human pathogenic amoeba Naegleria fowleri.</title>
        <authorList>
            <person name="Liechti N."/>
            <person name="Schurch N."/>
            <person name="Bruggmann R."/>
            <person name="Wittwer M."/>
        </authorList>
    </citation>
    <scope>NUCLEOTIDE SEQUENCE [LARGE SCALE GENOMIC DNA]</scope>
    <source>
        <strain evidence="2 3">ATCC 30894</strain>
    </source>
</reference>
<dbReference type="AlphaFoldDB" id="A0A6A5BS53"/>
<accession>A0A6A5BS53</accession>
<proteinExistence type="predicted"/>
<dbReference type="VEuPathDB" id="AmoebaDB:FDP41_003667"/>
<comment type="caution">
    <text evidence="2">The sequence shown here is derived from an EMBL/GenBank/DDBJ whole genome shotgun (WGS) entry which is preliminary data.</text>
</comment>
<dbReference type="Proteomes" id="UP000444721">
    <property type="component" value="Unassembled WGS sequence"/>
</dbReference>
<keyword evidence="3" id="KW-1185">Reference proteome</keyword>
<feature type="compositionally biased region" description="Polar residues" evidence="1">
    <location>
        <begin position="422"/>
        <end position="435"/>
    </location>
</feature>
<feature type="compositionally biased region" description="Low complexity" evidence="1">
    <location>
        <begin position="527"/>
        <end position="543"/>
    </location>
</feature>
<feature type="compositionally biased region" description="Polar residues" evidence="1">
    <location>
        <begin position="507"/>
        <end position="520"/>
    </location>
</feature>
<evidence type="ECO:0000313" key="3">
    <source>
        <dbReference type="Proteomes" id="UP000444721"/>
    </source>
</evidence>
<dbReference type="RefSeq" id="XP_044561727.1">
    <property type="nucleotide sequence ID" value="XM_044706996.1"/>
</dbReference>
<dbReference type="PROSITE" id="PS51257">
    <property type="entry name" value="PROKAR_LIPOPROTEIN"/>
    <property type="match status" value="1"/>
</dbReference>
<feature type="compositionally biased region" description="Low complexity" evidence="1">
    <location>
        <begin position="79"/>
        <end position="92"/>
    </location>
</feature>
<feature type="compositionally biased region" description="Polar residues" evidence="1">
    <location>
        <begin position="560"/>
        <end position="574"/>
    </location>
</feature>
<feature type="region of interest" description="Disordered" evidence="1">
    <location>
        <begin position="78"/>
        <end position="102"/>
    </location>
</feature>
<feature type="compositionally biased region" description="Acidic residues" evidence="1">
    <location>
        <begin position="716"/>
        <end position="728"/>
    </location>
</feature>
<evidence type="ECO:0000256" key="1">
    <source>
        <dbReference type="SAM" id="MobiDB-lite"/>
    </source>
</evidence>
<sequence>MQNHRFQNNFTSSSSSCNHFPLSIPNFARRKRIFNEKTGHLVLMDMNHQPQQKQQEEGFISDLKDASLRRRNNLLIHKNNTSNNSNNNNNINHPCTHSASDDHENSSIEHALSFFSLDSICESFNIPMTLIGRYLRSEEAKTIVSCNLQTHRLKLLWMSMLNLMSRLYVTVSTVQENSGNPITSSTLRMYPTPTANVYVSPCIALVKCMAKQLYKQITEITLEIDTVLTRLSEFNKLLSNFSETNHFLISQLFRYCMALESGAAGSVNSGAVTTPQQSCMKTTLIKEREFVSHFQRILIKRLGLILNGLDLSKWSQQNPKVTAKREDHTTGIKVPMLKQIDRLSDEDLFDFIASIQDVALKYGVGIIKPTPPPPPPEKIQQRPQSEKMKETTTTTPQTHSFMKNHEPTSVSTDNKQHDLPTMCTTMKSDDQNVTDNNEDDHHCKKSTTNTCRNDHEMDLSGDSSNKAEEEMNNEQQGHSFATSKANLLTEDEKHQNIMPAGEPPRPTSSTIASTGDTASNEQKDHMTTISSSPPLCTPSTPSSVTRPLMTTGVLSATPIPKSSQMIRTTSNSKTNSDDLDLSGTGEDLLPEDALLLLNSRLNSHNTPVLSAKKKNKNVPLSSSTKQQHASTQSSAARNQTMKRKKSSSFTDDNDGDSDEEDVPLVSIIPSKSSAKTHHSNNKSKQPQSRHDLKQFKTFEDIDSLNSPNNEQHQNDELFDDDENNEFDEPLYSSGTP</sequence>
<gene>
    <name evidence="2" type="ORF">FDP41_003667</name>
</gene>
<feature type="region of interest" description="Disordered" evidence="1">
    <location>
        <begin position="367"/>
        <end position="479"/>
    </location>
</feature>
<feature type="region of interest" description="Disordered" evidence="1">
    <location>
        <begin position="606"/>
        <end position="736"/>
    </location>
</feature>
<protein>
    <submittedName>
        <fullName evidence="2">Uncharacterized protein</fullName>
    </submittedName>
</protein>
<feature type="region of interest" description="Disordered" evidence="1">
    <location>
        <begin position="497"/>
        <end position="584"/>
    </location>
</feature>
<evidence type="ECO:0000313" key="2">
    <source>
        <dbReference type="EMBL" id="KAF0977014.1"/>
    </source>
</evidence>
<feature type="compositionally biased region" description="Polar residues" evidence="1">
    <location>
        <begin position="396"/>
        <end position="413"/>
    </location>
</feature>
<dbReference type="GeneID" id="68110885"/>
<name>A0A6A5BS53_NAEFO</name>
<feature type="compositionally biased region" description="Basic and acidic residues" evidence="1">
    <location>
        <begin position="688"/>
        <end position="699"/>
    </location>
</feature>
<feature type="compositionally biased region" description="Acidic residues" evidence="1">
    <location>
        <begin position="651"/>
        <end position="662"/>
    </location>
</feature>
<dbReference type="VEuPathDB" id="AmoebaDB:NF0130030"/>
<feature type="compositionally biased region" description="Polar residues" evidence="1">
    <location>
        <begin position="618"/>
        <end position="639"/>
    </location>
</feature>
<dbReference type="VEuPathDB" id="AmoebaDB:NfTy_065230"/>
<dbReference type="EMBL" id="VFQX01000035">
    <property type="protein sequence ID" value="KAF0977014.1"/>
    <property type="molecule type" value="Genomic_DNA"/>
</dbReference>
<organism evidence="2 3">
    <name type="scientific">Naegleria fowleri</name>
    <name type="common">Brain eating amoeba</name>
    <dbReference type="NCBI Taxonomy" id="5763"/>
    <lineage>
        <taxon>Eukaryota</taxon>
        <taxon>Discoba</taxon>
        <taxon>Heterolobosea</taxon>
        <taxon>Tetramitia</taxon>
        <taxon>Eutetramitia</taxon>
        <taxon>Vahlkampfiidae</taxon>
        <taxon>Naegleria</taxon>
    </lineage>
</organism>